<keyword evidence="8" id="KW-0732">Signal</keyword>
<evidence type="ECO:0000256" key="1">
    <source>
        <dbReference type="ARBA" id="ARBA00011073"/>
    </source>
</evidence>
<dbReference type="PROSITE" id="PS00138">
    <property type="entry name" value="SUBTILASE_SER"/>
    <property type="match status" value="1"/>
</dbReference>
<evidence type="ECO:0000256" key="3">
    <source>
        <dbReference type="ARBA" id="ARBA00022801"/>
    </source>
</evidence>
<dbReference type="Proteomes" id="UP000269669">
    <property type="component" value="Unassembled WGS sequence"/>
</dbReference>
<comment type="caution">
    <text evidence="10">The sequence shown here is derived from an EMBL/GenBank/DDBJ whole genome shotgun (WGS) entry which is preliminary data.</text>
</comment>
<evidence type="ECO:0000313" key="11">
    <source>
        <dbReference type="Proteomes" id="UP000269669"/>
    </source>
</evidence>
<comment type="similarity">
    <text evidence="1 6 7">Belongs to the peptidase S8 family.</text>
</comment>
<protein>
    <submittedName>
        <fullName evidence="10">Subtilase family protein</fullName>
    </submittedName>
</protein>
<gene>
    <name evidence="10" type="ORF">EDE15_5159</name>
</gene>
<keyword evidence="2 6" id="KW-0645">Protease</keyword>
<dbReference type="InterPro" id="IPR015500">
    <property type="entry name" value="Peptidase_S8_subtilisin-rel"/>
</dbReference>
<dbReference type="PANTHER" id="PTHR43806">
    <property type="entry name" value="PEPTIDASE S8"/>
    <property type="match status" value="1"/>
</dbReference>
<dbReference type="GO" id="GO:0004252">
    <property type="term" value="F:serine-type endopeptidase activity"/>
    <property type="evidence" value="ECO:0007669"/>
    <property type="project" value="UniProtKB-UniRule"/>
</dbReference>
<dbReference type="GO" id="GO:0006508">
    <property type="term" value="P:proteolysis"/>
    <property type="evidence" value="ECO:0007669"/>
    <property type="project" value="UniProtKB-KW"/>
</dbReference>
<feature type="active site" description="Charge relay system" evidence="5 6">
    <location>
        <position position="193"/>
    </location>
</feature>
<keyword evidence="11" id="KW-1185">Reference proteome</keyword>
<dbReference type="EMBL" id="RSDW01000001">
    <property type="protein sequence ID" value="RSL19490.1"/>
    <property type="molecule type" value="Genomic_DNA"/>
</dbReference>
<dbReference type="InterPro" id="IPR023828">
    <property type="entry name" value="Peptidase_S8_Ser-AS"/>
</dbReference>
<dbReference type="PROSITE" id="PS51892">
    <property type="entry name" value="SUBTILASE"/>
    <property type="match status" value="1"/>
</dbReference>
<dbReference type="AlphaFoldDB" id="A0A428MRL0"/>
<proteinExistence type="inferred from homology"/>
<organism evidence="10 11">
    <name type="scientific">Edaphobacter aggregans</name>
    <dbReference type="NCBI Taxonomy" id="570835"/>
    <lineage>
        <taxon>Bacteria</taxon>
        <taxon>Pseudomonadati</taxon>
        <taxon>Acidobacteriota</taxon>
        <taxon>Terriglobia</taxon>
        <taxon>Terriglobales</taxon>
        <taxon>Acidobacteriaceae</taxon>
        <taxon>Edaphobacter</taxon>
    </lineage>
</organism>
<dbReference type="RefSeq" id="WP_260473082.1">
    <property type="nucleotide sequence ID" value="NZ_RSDW01000001.1"/>
</dbReference>
<feature type="active site" description="Charge relay system" evidence="5 6">
    <location>
        <position position="474"/>
    </location>
</feature>
<dbReference type="SUPFAM" id="SSF52743">
    <property type="entry name" value="Subtilisin-like"/>
    <property type="match status" value="1"/>
</dbReference>
<feature type="signal peptide" evidence="8">
    <location>
        <begin position="1"/>
        <end position="44"/>
    </location>
</feature>
<feature type="domain" description="Peptidase S8/S53" evidence="9">
    <location>
        <begin position="184"/>
        <end position="507"/>
    </location>
</feature>
<feature type="chain" id="PRO_5019465131" evidence="8">
    <location>
        <begin position="45"/>
        <end position="527"/>
    </location>
</feature>
<sequence>MSTLIPSQSARRYSPQLQYDTAPTRWLKQAAAILSLALAASLHAQNAQPSPIVPHHYLVVYRNAVVPADAETRTLSAGARLTQRNPHFGIIAAQSLSTEDDATTMRRLAAQPNVEYVLHDRLVTAHRLHIQPILHPTFSVVIGPQAPYDTYYTSPQDWAVQQVGGYGNNVPGGPSNGPWNTTMGKGVRIAILDSGVDANHPDIAPNLALNLSEVDPSALPSSCDDGSPQDQTGHGTWTASLAAAAIGPGTGQVIGVAPAATLLNIKVLERLPASIAGTSTLAASCTAGEATGLLSWVMQGIEDAVTNRADIISLSLGTIVDLSTGDGAGLKAVFDQVTYAASQAGVILIAAAGNDGYDLSNPRYLEIPAQSRNVLAIVASTNPACVENLSAGATCTPGPISLPYYSNHGTPLNALAAPGGSYPSGTDLAVSGWVRGACSSGNPSTTDGPPTDSAHSYGCFNLGHTPYVQAIGTSASAPLAAGVAALLRAAHPTWSADHIISVMRSTAVPSPQLPVPQVDATAALAQP</sequence>
<dbReference type="InterPro" id="IPR050131">
    <property type="entry name" value="Peptidase_S8_subtilisin-like"/>
</dbReference>
<feature type="active site" description="Charge relay system" evidence="5 6">
    <location>
        <position position="234"/>
    </location>
</feature>
<evidence type="ECO:0000256" key="2">
    <source>
        <dbReference type="ARBA" id="ARBA00022670"/>
    </source>
</evidence>
<dbReference type="InterPro" id="IPR036852">
    <property type="entry name" value="Peptidase_S8/S53_dom_sf"/>
</dbReference>
<dbReference type="PRINTS" id="PR00723">
    <property type="entry name" value="SUBTILISIN"/>
</dbReference>
<evidence type="ECO:0000256" key="6">
    <source>
        <dbReference type="PROSITE-ProRule" id="PRU01240"/>
    </source>
</evidence>
<keyword evidence="3 6" id="KW-0378">Hydrolase</keyword>
<dbReference type="InterPro" id="IPR000209">
    <property type="entry name" value="Peptidase_S8/S53_dom"/>
</dbReference>
<dbReference type="PROSITE" id="PS00136">
    <property type="entry name" value="SUBTILASE_ASP"/>
    <property type="match status" value="1"/>
</dbReference>
<evidence type="ECO:0000259" key="9">
    <source>
        <dbReference type="Pfam" id="PF00082"/>
    </source>
</evidence>
<accession>A0A428MRL0</accession>
<dbReference type="InterPro" id="IPR023827">
    <property type="entry name" value="Peptidase_S8_Asp-AS"/>
</dbReference>
<dbReference type="PANTHER" id="PTHR43806:SF11">
    <property type="entry name" value="CEREVISIN-RELATED"/>
    <property type="match status" value="1"/>
</dbReference>
<evidence type="ECO:0000256" key="8">
    <source>
        <dbReference type="SAM" id="SignalP"/>
    </source>
</evidence>
<evidence type="ECO:0000313" key="10">
    <source>
        <dbReference type="EMBL" id="RSL19490.1"/>
    </source>
</evidence>
<name>A0A428MRL0_9BACT</name>
<keyword evidence="4 6" id="KW-0720">Serine protease</keyword>
<dbReference type="Gene3D" id="3.40.50.200">
    <property type="entry name" value="Peptidase S8/S53 domain"/>
    <property type="match status" value="1"/>
</dbReference>
<evidence type="ECO:0000256" key="7">
    <source>
        <dbReference type="RuleBase" id="RU003355"/>
    </source>
</evidence>
<reference evidence="10 11" key="1">
    <citation type="submission" date="2018-12" db="EMBL/GenBank/DDBJ databases">
        <title>Sequencing of bacterial isolates from soil warming experiment in Harvard Forest, Massachusetts, USA.</title>
        <authorList>
            <person name="Deangelis K."/>
        </authorList>
    </citation>
    <scope>NUCLEOTIDE SEQUENCE [LARGE SCALE GENOMIC DNA]</scope>
    <source>
        <strain evidence="10 11">EB153</strain>
    </source>
</reference>
<dbReference type="Pfam" id="PF00082">
    <property type="entry name" value="Peptidase_S8"/>
    <property type="match status" value="1"/>
</dbReference>
<evidence type="ECO:0000256" key="5">
    <source>
        <dbReference type="PIRSR" id="PIRSR615500-1"/>
    </source>
</evidence>
<evidence type="ECO:0000256" key="4">
    <source>
        <dbReference type="ARBA" id="ARBA00022825"/>
    </source>
</evidence>